<dbReference type="SMART" id="SM00530">
    <property type="entry name" value="HTH_XRE"/>
    <property type="match status" value="1"/>
</dbReference>
<dbReference type="SUPFAM" id="SSF47413">
    <property type="entry name" value="lambda repressor-like DNA-binding domains"/>
    <property type="match status" value="1"/>
</dbReference>
<comment type="caution">
    <text evidence="3">The sequence shown here is derived from an EMBL/GenBank/DDBJ whole genome shotgun (WGS) entry which is preliminary data.</text>
</comment>
<keyword evidence="4" id="KW-1185">Reference proteome</keyword>
<dbReference type="PANTHER" id="PTHR46558:SF11">
    <property type="entry name" value="HTH-TYPE TRANSCRIPTIONAL REGULATOR XRE"/>
    <property type="match status" value="1"/>
</dbReference>
<dbReference type="CDD" id="cd00093">
    <property type="entry name" value="HTH_XRE"/>
    <property type="match status" value="1"/>
</dbReference>
<dbReference type="GO" id="GO:0003677">
    <property type="term" value="F:DNA binding"/>
    <property type="evidence" value="ECO:0007669"/>
    <property type="project" value="UniProtKB-KW"/>
</dbReference>
<organism evidence="3 4">
    <name type="scientific">Portibacter lacus</name>
    <dbReference type="NCBI Taxonomy" id="1099794"/>
    <lineage>
        <taxon>Bacteria</taxon>
        <taxon>Pseudomonadati</taxon>
        <taxon>Bacteroidota</taxon>
        <taxon>Saprospiria</taxon>
        <taxon>Saprospirales</taxon>
        <taxon>Haliscomenobacteraceae</taxon>
        <taxon>Portibacter</taxon>
    </lineage>
</organism>
<accession>A0AA37WIB4</accession>
<evidence type="ECO:0000313" key="3">
    <source>
        <dbReference type="EMBL" id="GLR19575.1"/>
    </source>
</evidence>
<sequence>MSKAYLCIVILVIIGINHSELDMKSFGSNLMQFRSKKGLSQEAFASLIGVHLTNLSKYERSKSVPSLEIAEKMAAILDITIDELVYGEQNEKAKNQISDNELLNLFNKAQDLDDDLKKSVIDFLDAFILKQGLRKQLA</sequence>
<dbReference type="EMBL" id="BSOH01000029">
    <property type="protein sequence ID" value="GLR19575.1"/>
    <property type="molecule type" value="Genomic_DNA"/>
</dbReference>
<keyword evidence="1" id="KW-0238">DNA-binding</keyword>
<evidence type="ECO:0000256" key="1">
    <source>
        <dbReference type="ARBA" id="ARBA00023125"/>
    </source>
</evidence>
<dbReference type="PROSITE" id="PS50943">
    <property type="entry name" value="HTH_CROC1"/>
    <property type="match status" value="1"/>
</dbReference>
<reference evidence="3" key="1">
    <citation type="journal article" date="2014" name="Int. J. Syst. Evol. Microbiol.">
        <title>Complete genome sequence of Corynebacterium casei LMG S-19264T (=DSM 44701T), isolated from a smear-ripened cheese.</title>
        <authorList>
            <consortium name="US DOE Joint Genome Institute (JGI-PGF)"/>
            <person name="Walter F."/>
            <person name="Albersmeier A."/>
            <person name="Kalinowski J."/>
            <person name="Ruckert C."/>
        </authorList>
    </citation>
    <scope>NUCLEOTIDE SEQUENCE</scope>
    <source>
        <strain evidence="3">NBRC 108769</strain>
    </source>
</reference>
<proteinExistence type="predicted"/>
<dbReference type="Gene3D" id="1.10.260.40">
    <property type="entry name" value="lambda repressor-like DNA-binding domains"/>
    <property type="match status" value="1"/>
</dbReference>
<dbReference type="InterPro" id="IPR010982">
    <property type="entry name" value="Lambda_DNA-bd_dom_sf"/>
</dbReference>
<evidence type="ECO:0000313" key="4">
    <source>
        <dbReference type="Proteomes" id="UP001156666"/>
    </source>
</evidence>
<evidence type="ECO:0000259" key="2">
    <source>
        <dbReference type="PROSITE" id="PS50943"/>
    </source>
</evidence>
<dbReference type="AlphaFoldDB" id="A0AA37WIB4"/>
<dbReference type="PANTHER" id="PTHR46558">
    <property type="entry name" value="TRACRIPTIONAL REGULATORY PROTEIN-RELATED-RELATED"/>
    <property type="match status" value="1"/>
</dbReference>
<dbReference type="Proteomes" id="UP001156666">
    <property type="component" value="Unassembled WGS sequence"/>
</dbReference>
<feature type="domain" description="HTH cro/C1-type" evidence="2">
    <location>
        <begin position="30"/>
        <end position="84"/>
    </location>
</feature>
<reference evidence="3" key="2">
    <citation type="submission" date="2023-01" db="EMBL/GenBank/DDBJ databases">
        <title>Draft genome sequence of Portibacter lacus strain NBRC 108769.</title>
        <authorList>
            <person name="Sun Q."/>
            <person name="Mori K."/>
        </authorList>
    </citation>
    <scope>NUCLEOTIDE SEQUENCE</scope>
    <source>
        <strain evidence="3">NBRC 108769</strain>
    </source>
</reference>
<gene>
    <name evidence="3" type="ORF">GCM10007940_41910</name>
</gene>
<dbReference type="Pfam" id="PF01381">
    <property type="entry name" value="HTH_3"/>
    <property type="match status" value="1"/>
</dbReference>
<name>A0AA37WIB4_9BACT</name>
<dbReference type="InterPro" id="IPR001387">
    <property type="entry name" value="Cro/C1-type_HTH"/>
</dbReference>
<protein>
    <recommendedName>
        <fullName evidence="2">HTH cro/C1-type domain-containing protein</fullName>
    </recommendedName>
</protein>